<feature type="transmembrane region" description="Helical" evidence="1">
    <location>
        <begin position="425"/>
        <end position="446"/>
    </location>
</feature>
<feature type="transmembrane region" description="Helical" evidence="1">
    <location>
        <begin position="132"/>
        <end position="150"/>
    </location>
</feature>
<dbReference type="GeneID" id="81209510"/>
<keyword evidence="1" id="KW-1133">Transmembrane helix</keyword>
<dbReference type="PROSITE" id="PS50850">
    <property type="entry name" value="MFS"/>
    <property type="match status" value="1"/>
</dbReference>
<feature type="transmembrane region" description="Helical" evidence="1">
    <location>
        <begin position="170"/>
        <end position="191"/>
    </location>
</feature>
<dbReference type="InterPro" id="IPR020846">
    <property type="entry name" value="MFS_dom"/>
</dbReference>
<dbReference type="AlphaFoldDB" id="A0ABD5TFG8"/>
<proteinExistence type="predicted"/>
<feature type="domain" description="Major facilitator superfamily (MFS) profile" evidence="2">
    <location>
        <begin position="43"/>
        <end position="449"/>
    </location>
</feature>
<sequence length="451" mass="45403">MRAGETAALAGGLAYTTFPAERPPMTESLLAAARRTPRDTWVVVGAVSASQYLNHAYLVLFPPILAVLSGEFTVGLAALGVALGVQGATNTAFQLPFGHLADRYDRSIALGLSSVLGAVGVLGAAAAPTFEWLLVAQAVIGVGVAGHHPAHYPLISDSTPDDLMGRAYSLYGFGGSVGFATPPVLIAGVVSAGYSWRIGVGVIGAVGLAYAVAVTWLFAARVDDTITAPNRDEADGSDTDADGSIGSRARGSWVARARAYLRELAAAPGVLALALLALVTSTSGWGFTSYVVVFLQDGYGLSLSRANLALTGSYLVGAVAVFVGGDLSDRISAGPVMIASFATVGVLVGVFALGTVGPLAAVALVLLVGGARSIAGPARSKLTDALSPSGATGTSFAITTIGVMLGNAVAPPAFGYLIETAGRRAAFLAVAGVSLLAVLLTVGLLARFGDA</sequence>
<dbReference type="PANTHER" id="PTHR43129">
    <property type="entry name" value="FOSMIDOMYCIN RESISTANCE PROTEIN"/>
    <property type="match status" value="1"/>
</dbReference>
<dbReference type="SUPFAM" id="SSF103473">
    <property type="entry name" value="MFS general substrate transporter"/>
    <property type="match status" value="1"/>
</dbReference>
<keyword evidence="1" id="KW-0472">Membrane</keyword>
<evidence type="ECO:0000259" key="2">
    <source>
        <dbReference type="PROSITE" id="PS50850"/>
    </source>
</evidence>
<feature type="transmembrane region" description="Helical" evidence="1">
    <location>
        <begin position="107"/>
        <end position="125"/>
    </location>
</feature>
<feature type="transmembrane region" description="Helical" evidence="1">
    <location>
        <begin position="57"/>
        <end position="87"/>
    </location>
</feature>
<feature type="transmembrane region" description="Helical" evidence="1">
    <location>
        <begin position="307"/>
        <end position="325"/>
    </location>
</feature>
<dbReference type="RefSeq" id="WP_284063221.1">
    <property type="nucleotide sequence ID" value="NZ_CP126158.1"/>
</dbReference>
<dbReference type="Pfam" id="PF07690">
    <property type="entry name" value="MFS_1"/>
    <property type="match status" value="1"/>
</dbReference>
<dbReference type="InterPro" id="IPR011701">
    <property type="entry name" value="MFS"/>
</dbReference>
<reference evidence="3 4" key="1">
    <citation type="journal article" date="2019" name="Int. J. Syst. Evol. Microbiol.">
        <title>The Global Catalogue of Microorganisms (GCM) 10K type strain sequencing project: providing services to taxonomists for standard genome sequencing and annotation.</title>
        <authorList>
            <consortium name="The Broad Institute Genomics Platform"/>
            <consortium name="The Broad Institute Genome Sequencing Center for Infectious Disease"/>
            <person name="Wu L."/>
            <person name="Ma J."/>
        </authorList>
    </citation>
    <scope>NUCLEOTIDE SEQUENCE [LARGE SCALE GENOMIC DNA]</scope>
    <source>
        <strain evidence="3 4">SYNS20</strain>
    </source>
</reference>
<dbReference type="EMBL" id="JBHSWX010000012">
    <property type="protein sequence ID" value="MFC6786434.1"/>
    <property type="molecule type" value="Genomic_DNA"/>
</dbReference>
<protein>
    <submittedName>
        <fullName evidence="3">MFS transporter</fullName>
    </submittedName>
</protein>
<evidence type="ECO:0000313" key="3">
    <source>
        <dbReference type="EMBL" id="MFC6786434.1"/>
    </source>
</evidence>
<dbReference type="PANTHER" id="PTHR43129:SF1">
    <property type="entry name" value="FOSMIDOMYCIN RESISTANCE PROTEIN"/>
    <property type="match status" value="1"/>
</dbReference>
<name>A0ABD5TFG8_9EURY</name>
<feature type="transmembrane region" description="Helical" evidence="1">
    <location>
        <begin position="395"/>
        <end position="418"/>
    </location>
</feature>
<evidence type="ECO:0000256" key="1">
    <source>
        <dbReference type="SAM" id="Phobius"/>
    </source>
</evidence>
<keyword evidence="1" id="KW-0812">Transmembrane</keyword>
<feature type="transmembrane region" description="Helical" evidence="1">
    <location>
        <begin position="198"/>
        <end position="219"/>
    </location>
</feature>
<accession>A0ABD5TFG8</accession>
<keyword evidence="4" id="KW-1185">Reference proteome</keyword>
<comment type="caution">
    <text evidence="3">The sequence shown here is derived from an EMBL/GenBank/DDBJ whole genome shotgun (WGS) entry which is preliminary data.</text>
</comment>
<feature type="transmembrane region" description="Helical" evidence="1">
    <location>
        <begin position="270"/>
        <end position="295"/>
    </location>
</feature>
<dbReference type="InterPro" id="IPR036259">
    <property type="entry name" value="MFS_trans_sf"/>
</dbReference>
<evidence type="ECO:0000313" key="4">
    <source>
        <dbReference type="Proteomes" id="UP001596443"/>
    </source>
</evidence>
<dbReference type="Proteomes" id="UP001596443">
    <property type="component" value="Unassembled WGS sequence"/>
</dbReference>
<dbReference type="Gene3D" id="1.20.1250.20">
    <property type="entry name" value="MFS general substrate transporter like domains"/>
    <property type="match status" value="1"/>
</dbReference>
<gene>
    <name evidence="3" type="ORF">ACFQFD_10655</name>
</gene>
<organism evidence="3 4">
    <name type="scientific">Halobaculum halobium</name>
    <dbReference type="NCBI Taxonomy" id="3032281"/>
    <lineage>
        <taxon>Archaea</taxon>
        <taxon>Methanobacteriati</taxon>
        <taxon>Methanobacteriota</taxon>
        <taxon>Stenosarchaea group</taxon>
        <taxon>Halobacteria</taxon>
        <taxon>Halobacteriales</taxon>
        <taxon>Haloferacaceae</taxon>
        <taxon>Halobaculum</taxon>
    </lineage>
</organism>